<reference evidence="7" key="1">
    <citation type="submission" date="2021-12" db="EMBL/GenBank/DDBJ databases">
        <title>Convergent genome expansion in fungi linked to evolution of root-endophyte symbiosis.</title>
        <authorList>
            <consortium name="DOE Joint Genome Institute"/>
            <person name="Ke Y.-H."/>
            <person name="Bonito G."/>
            <person name="Liao H.-L."/>
            <person name="Looney B."/>
            <person name="Rojas-Flechas A."/>
            <person name="Nash J."/>
            <person name="Hameed K."/>
            <person name="Schadt C."/>
            <person name="Martin F."/>
            <person name="Crous P.W."/>
            <person name="Miettinen O."/>
            <person name="Magnuson J.K."/>
            <person name="Labbe J."/>
            <person name="Jacobson D."/>
            <person name="Doktycz M.J."/>
            <person name="Veneault-Fourrey C."/>
            <person name="Kuo A."/>
            <person name="Mondo S."/>
            <person name="Calhoun S."/>
            <person name="Riley R."/>
            <person name="Ohm R."/>
            <person name="LaButti K."/>
            <person name="Andreopoulos B."/>
            <person name="Pangilinan J."/>
            <person name="Nolan M."/>
            <person name="Tritt A."/>
            <person name="Clum A."/>
            <person name="Lipzen A."/>
            <person name="Daum C."/>
            <person name="Barry K."/>
            <person name="Grigoriev I.V."/>
            <person name="Vilgalys R."/>
        </authorList>
    </citation>
    <scope>NUCLEOTIDE SEQUENCE</scope>
    <source>
        <strain evidence="7">PMI_201</strain>
    </source>
</reference>
<gene>
    <name evidence="7" type="ORF">BGW36DRAFT_422332</name>
</gene>
<feature type="compositionally biased region" description="Acidic residues" evidence="4">
    <location>
        <begin position="1054"/>
        <end position="1070"/>
    </location>
</feature>
<protein>
    <submittedName>
        <fullName evidence="7">Pre-rRNA processing protein Rrp12</fullName>
    </submittedName>
</protein>
<comment type="caution">
    <text evidence="7">The sequence shown here is derived from an EMBL/GenBank/DDBJ whole genome shotgun (WGS) entry which is preliminary data.</text>
</comment>
<comment type="similarity">
    <text evidence="2">Belongs to the RRP12 family.</text>
</comment>
<dbReference type="InterPro" id="IPR057860">
    <property type="entry name" value="HEAT_RRP12_N"/>
</dbReference>
<comment type="subcellular location">
    <subcellularLocation>
        <location evidence="1">Nucleus</location>
    </subcellularLocation>
</comment>
<proteinExistence type="inferred from homology"/>
<dbReference type="EMBL" id="JAJTJA010000001">
    <property type="protein sequence ID" value="KAH8705796.1"/>
    <property type="molecule type" value="Genomic_DNA"/>
</dbReference>
<evidence type="ECO:0000256" key="4">
    <source>
        <dbReference type="SAM" id="MobiDB-lite"/>
    </source>
</evidence>
<dbReference type="InterPro" id="IPR016024">
    <property type="entry name" value="ARM-type_fold"/>
</dbReference>
<evidence type="ECO:0000256" key="1">
    <source>
        <dbReference type="ARBA" id="ARBA00004123"/>
    </source>
</evidence>
<feature type="domain" description="RRP12 HEAT" evidence="5">
    <location>
        <begin position="348"/>
        <end position="639"/>
    </location>
</feature>
<dbReference type="RefSeq" id="XP_046078417.1">
    <property type="nucleotide sequence ID" value="XM_046219685.1"/>
</dbReference>
<feature type="region of interest" description="Disordered" evidence="4">
    <location>
        <begin position="1152"/>
        <end position="1281"/>
    </location>
</feature>
<dbReference type="SUPFAM" id="SSF48371">
    <property type="entry name" value="ARM repeat"/>
    <property type="match status" value="1"/>
</dbReference>
<organism evidence="7 8">
    <name type="scientific">Talaromyces proteolyticus</name>
    <dbReference type="NCBI Taxonomy" id="1131652"/>
    <lineage>
        <taxon>Eukaryota</taxon>
        <taxon>Fungi</taxon>
        <taxon>Dikarya</taxon>
        <taxon>Ascomycota</taxon>
        <taxon>Pezizomycotina</taxon>
        <taxon>Eurotiomycetes</taxon>
        <taxon>Eurotiomycetidae</taxon>
        <taxon>Eurotiales</taxon>
        <taxon>Trichocomaceae</taxon>
        <taxon>Talaromyces</taxon>
        <taxon>Talaromyces sect. Bacilispori</taxon>
    </lineage>
</organism>
<dbReference type="InterPro" id="IPR012978">
    <property type="entry name" value="HEAT_RRP12"/>
</dbReference>
<dbReference type="Gene3D" id="1.25.10.10">
    <property type="entry name" value="Leucine-rich Repeat Variant"/>
    <property type="match status" value="2"/>
</dbReference>
<dbReference type="Pfam" id="PF25772">
    <property type="entry name" value="HEAT_RRP12_N"/>
    <property type="match status" value="1"/>
</dbReference>
<name>A0AAD4L640_9EURO</name>
<evidence type="ECO:0000256" key="3">
    <source>
        <dbReference type="ARBA" id="ARBA00023242"/>
    </source>
</evidence>
<feature type="compositionally biased region" description="Basic residues" evidence="4">
    <location>
        <begin position="1076"/>
        <end position="1090"/>
    </location>
</feature>
<evidence type="ECO:0000259" key="5">
    <source>
        <dbReference type="Pfam" id="PF08161"/>
    </source>
</evidence>
<dbReference type="Proteomes" id="UP001201262">
    <property type="component" value="Unassembled WGS sequence"/>
</dbReference>
<dbReference type="InterPro" id="IPR011989">
    <property type="entry name" value="ARM-like"/>
</dbReference>
<evidence type="ECO:0000256" key="2">
    <source>
        <dbReference type="ARBA" id="ARBA00007690"/>
    </source>
</evidence>
<evidence type="ECO:0000259" key="6">
    <source>
        <dbReference type="Pfam" id="PF25772"/>
    </source>
</evidence>
<dbReference type="GO" id="GO:0005634">
    <property type="term" value="C:nucleus"/>
    <property type="evidence" value="ECO:0007669"/>
    <property type="project" value="UniProtKB-SubCell"/>
</dbReference>
<keyword evidence="8" id="KW-1185">Reference proteome</keyword>
<sequence>MATLAEKFEKIKSPKLKNQHHTAVVLNAVEDTLRDQNADFSATAYFAALLALLSQALNNTHGIVNKDLATSVVYLIDITAEFVPPPLLRSKFSQILSNLVPALTLADVEAPLLRPSIGVLETLLIAQDANSWTLPHTQIGPRRATAGLLSLAVDHRPKVRKRAQDALVKVLKNPPPSPSLDHPAADMCAETALQTLHDSVTAAGKLKKSKHQQHRQDSHQEPAIIHSLHLVKTVATASGGWPSKKIEPLCELLMNVSRSSNEYITMGAFEVFEVIFAGMADELSSSKLPRLLESIQELRPAQNDAQLLPPWIAVLSRGYDVSSQIDPQDTFDKLPALFEMVASFLAAPSHNIRVSASECLISFLANCIPNSVILEPSIYDEKTLGKLAKVASDLLSVKYQAAWAEVFNVCSAMFEAFKWRSSSYLDSIVQTVGELRSNESFHGKKEADEVLGRAVYAMGPREILRILPLNITEQKAGQPGRVWLLPIFRDNVSNTDLAHFRTEMVPLSEALYQRVLEFGQAEKTVEVKIFETIIQQIWSMLPGYCELPLDLETAFDQSFAELLSNVLYKQTELRVDVCRALQNIVESNQAIVEVETGAEGENLVLQRRISKDAAAKNLQHMAGFASNLLAVLFNVYSQTLPHYRGYILQCINAFLSITPEKELEETFARVRTMLESELPSEEEAAKQGNLPKGTDNKMPPTSHTLIDLVIAMSIYLPRTSFSNLFQLASLVLNQHASDPQLIKKAYKLIPRLATTETGQNSLSERSSELQALMLSTAEKTPSPARRDRLVAIHELVTYLPTRDLHFIPSILPEVLLGCKESNDKARTAAFDLLIHLAQRITDTNRNPPGTVIRNSLVPHLPDTSADAPATLEEFFTMVSAGLAGGSPHMVAACVTALSRLFFEYRAALSTQTLSDLVQTVELFLTSNNREIVRSVLGFAKVAVVCLPEDMLRPRLNTMVPNLMVWSKEHKGRLRTKVKGILDRLVRRFGAPLIESLVGEADRKLVVNIRKERERQKRKKKDGASGGDVGDDADEHDNANSRFSNEFDKAVYMSSDEDDSELDDASEIDVDDAGRTSVKKQGKKGSNKKLGKQGEQYIRELSPESNPLDLLAPDALASISTTKPSVRFLDAGVGKRNKKRGAKVNVDGKLIIGGADEDDTSMTGARGEGEDEGAGGINAYLAAVSGPEAVRRGQKGRLKFNKRDTGGDGMDIDDDDDGEKNGAGADDSKKKGGVRRGLGMPKSRGPAGAGNGKGRIEKRRGGRGGRGGSGSGFVARRGRGRR</sequence>
<feature type="region of interest" description="Disordered" evidence="4">
    <location>
        <begin position="1011"/>
        <end position="1092"/>
    </location>
</feature>
<dbReference type="PANTHER" id="PTHR48287:SF1">
    <property type="entry name" value="ARM REPEAT SUPERFAMILY PROTEIN"/>
    <property type="match status" value="1"/>
</dbReference>
<dbReference type="PANTHER" id="PTHR48287">
    <property type="entry name" value="ARM REPEAT SUPERFAMILY PROTEIN"/>
    <property type="match status" value="1"/>
</dbReference>
<dbReference type="GeneID" id="70249972"/>
<evidence type="ECO:0000313" key="7">
    <source>
        <dbReference type="EMBL" id="KAH8705796.1"/>
    </source>
</evidence>
<feature type="domain" description="RRP12 N-terminal HEAT" evidence="6">
    <location>
        <begin position="12"/>
        <end position="253"/>
    </location>
</feature>
<keyword evidence="3" id="KW-0539">Nucleus</keyword>
<accession>A0AAD4L640</accession>
<evidence type="ECO:0000313" key="8">
    <source>
        <dbReference type="Proteomes" id="UP001201262"/>
    </source>
</evidence>
<feature type="region of interest" description="Disordered" evidence="4">
    <location>
        <begin position="678"/>
        <end position="698"/>
    </location>
</feature>
<dbReference type="InterPro" id="IPR052087">
    <property type="entry name" value="RRP12"/>
</dbReference>
<dbReference type="Pfam" id="PF08161">
    <property type="entry name" value="RRP12_HEAT"/>
    <property type="match status" value="1"/>
</dbReference>